<feature type="compositionally biased region" description="Low complexity" evidence="7">
    <location>
        <begin position="124"/>
        <end position="147"/>
    </location>
</feature>
<feature type="transmembrane region" description="Helical" evidence="8">
    <location>
        <begin position="1016"/>
        <end position="1033"/>
    </location>
</feature>
<keyword evidence="3 8" id="KW-1133">Transmembrane helix</keyword>
<dbReference type="InterPro" id="IPR000731">
    <property type="entry name" value="SSD"/>
</dbReference>
<dbReference type="EnsemblMetazoa" id="XM_038221773.1">
    <property type="protein sequence ID" value="XP_038077701.1"/>
    <property type="gene ID" value="LOC119745433"/>
</dbReference>
<reference evidence="10" key="1">
    <citation type="submission" date="2022-11" db="UniProtKB">
        <authorList>
            <consortium name="EnsemblMetazoa"/>
        </authorList>
    </citation>
    <scope>IDENTIFICATION</scope>
</reference>
<dbReference type="InterPro" id="IPR052081">
    <property type="entry name" value="Dispatched_Hh_regulator"/>
</dbReference>
<feature type="transmembrane region" description="Helical" evidence="8">
    <location>
        <begin position="945"/>
        <end position="965"/>
    </location>
</feature>
<dbReference type="InterPro" id="IPR003392">
    <property type="entry name" value="PTHD_SSD"/>
</dbReference>
<evidence type="ECO:0000313" key="11">
    <source>
        <dbReference type="Proteomes" id="UP000887568"/>
    </source>
</evidence>
<evidence type="ECO:0000256" key="7">
    <source>
        <dbReference type="SAM" id="MobiDB-lite"/>
    </source>
</evidence>
<feature type="transmembrane region" description="Helical" evidence="8">
    <location>
        <begin position="442"/>
        <end position="465"/>
    </location>
</feature>
<dbReference type="OrthoDB" id="193905at2759"/>
<accession>A0A914BPS3</accession>
<dbReference type="OMA" id="IDRTPCC"/>
<dbReference type="Pfam" id="PF02460">
    <property type="entry name" value="Patched"/>
    <property type="match status" value="1"/>
</dbReference>
<proteinExistence type="inferred from homology"/>
<feature type="domain" description="SSD" evidence="9">
    <location>
        <begin position="421"/>
        <end position="556"/>
    </location>
</feature>
<organism evidence="10 11">
    <name type="scientific">Patiria miniata</name>
    <name type="common">Bat star</name>
    <name type="synonym">Asterina miniata</name>
    <dbReference type="NCBI Taxonomy" id="46514"/>
    <lineage>
        <taxon>Eukaryota</taxon>
        <taxon>Metazoa</taxon>
        <taxon>Echinodermata</taxon>
        <taxon>Eleutherozoa</taxon>
        <taxon>Asterozoa</taxon>
        <taxon>Asteroidea</taxon>
        <taxon>Valvatacea</taxon>
        <taxon>Valvatida</taxon>
        <taxon>Asterinidae</taxon>
        <taxon>Patiria</taxon>
    </lineage>
</organism>
<dbReference type="SUPFAM" id="SSF82866">
    <property type="entry name" value="Multidrug efflux transporter AcrB transmembrane domain"/>
    <property type="match status" value="2"/>
</dbReference>
<evidence type="ECO:0000259" key="9">
    <source>
        <dbReference type="PROSITE" id="PS50156"/>
    </source>
</evidence>
<keyword evidence="4 8" id="KW-0472">Membrane</keyword>
<evidence type="ECO:0000256" key="5">
    <source>
        <dbReference type="ARBA" id="ARBA00023180"/>
    </source>
</evidence>
<evidence type="ECO:0000256" key="6">
    <source>
        <dbReference type="ARBA" id="ARBA00038046"/>
    </source>
</evidence>
<evidence type="ECO:0000256" key="3">
    <source>
        <dbReference type="ARBA" id="ARBA00022989"/>
    </source>
</evidence>
<comment type="similarity">
    <text evidence="6">Belongs to the dispatched family.</text>
</comment>
<dbReference type="FunFam" id="1.20.1640.10:FF:000011">
    <property type="entry name" value="Dispatched RND transporter family member 1"/>
    <property type="match status" value="1"/>
</dbReference>
<evidence type="ECO:0000256" key="2">
    <source>
        <dbReference type="ARBA" id="ARBA00022692"/>
    </source>
</evidence>
<dbReference type="RefSeq" id="XP_038077701.1">
    <property type="nucleotide sequence ID" value="XM_038221773.1"/>
</dbReference>
<feature type="transmembrane region" description="Helical" evidence="8">
    <location>
        <begin position="531"/>
        <end position="557"/>
    </location>
</feature>
<feature type="transmembrane region" description="Helical" evidence="8">
    <location>
        <begin position="42"/>
        <end position="63"/>
    </location>
</feature>
<keyword evidence="2 8" id="KW-0812">Transmembrane</keyword>
<feature type="transmembrane region" description="Helical" evidence="8">
    <location>
        <begin position="499"/>
        <end position="519"/>
    </location>
</feature>
<dbReference type="Proteomes" id="UP000887568">
    <property type="component" value="Unplaced"/>
</dbReference>
<feature type="transmembrane region" description="Helical" evidence="8">
    <location>
        <begin position="619"/>
        <end position="638"/>
    </location>
</feature>
<dbReference type="GO" id="GO:0016020">
    <property type="term" value="C:membrane"/>
    <property type="evidence" value="ECO:0007669"/>
    <property type="project" value="UniProtKB-SubCell"/>
</dbReference>
<feature type="transmembrane region" description="Helical" evidence="8">
    <location>
        <begin position="985"/>
        <end position="1004"/>
    </location>
</feature>
<feature type="compositionally biased region" description="Polar residues" evidence="7">
    <location>
        <begin position="113"/>
        <end position="123"/>
    </location>
</feature>
<evidence type="ECO:0000256" key="1">
    <source>
        <dbReference type="ARBA" id="ARBA00004141"/>
    </source>
</evidence>
<feature type="region of interest" description="Disordered" evidence="7">
    <location>
        <begin position="111"/>
        <end position="149"/>
    </location>
</feature>
<sequence length="1192" mass="134184">MKVGDATGTSREGRYRSRRPWASSLRHRCCFGYARLISQHPILLCLIILLCITASGLLAFLLYDLPDFVDPVAGFEPRGTAISQRSVTWQNMLDQTGAGQLLSVYPVHGSRHPYSQTKQPPVHSTSSNASINSTTATSTPLTLTAVPDTTQTSVDEIQAVASGDDDDSSSSSSDWRGPYDGELPFGAVDANEPFFCFNPSREYARMVFEPIHSGNLLTLHGLQSMCQLEEASVRQHLQFMRSCYTNRKGECCPSWSIGNYVALLNNRSSCAEITAGDVAETLELLQKCSHFYRSRTLLPDCWETREWRPCPTNIHQDCIRYDAVYSIMHYLADVEFLSVEKPNNVRVQNAMVILPVHAGNDMREVYEDIFQDKEVENSEVRVTGLFFNLKYDLFGEHLTAEALYPCLGVVIIILLMWIYIGSLFITVMTVLSMAMSLILAYFLYRVVFGIPFFPFMNLTTVILLVGIGADDAFVYCDIWKRTRLDHVNTPHVLVVLDTLRHAAVSMFVTSLTTASAFFANTISSITSIKCFGIFAGTTILVNCFFTVTWLPAVVTIYDHYFDGFSSLRKDTREYRTYKWKHLWCTRIVCYVHKIKYAVSEWSRIFFDKILPCVVVKLRYMWLLTLSTLTLGGFILIFLNPKLQLPTLPEFQLFRSLHPFERYDFIYKDMFWFEKVNSTGSQGYAHLPLTIVWGIQPKDNGNPLDPDNHGTITFDETFNLALPDSQQWLMKFCARLRNHTFYFPTSGLQFKNCFIENFKTWMQSRNCLDPETGESHRPCCQESAFPYSQDVFKTCLKEAVSVLYHEFPVAFSKYTPGPRFSGPKDKIVAAIVEFDSTQTFTYSFEQIKSFWTRFDAWVNSEMKNAPPAMQHGWFTSFLDFYDLQDNLAHGTPIALGMSIIISTCVMFVTTQNLLISLYAILSISGTICVTIGALVLLGWQLNILESVILSVAVGLSVDFTVHYGVAYRIAPEKDRESRVVFSLGRMGSAITMAALTTFVAGALMMPSAILSYTQMGTFLMLIMSISWVFSTFYFQSLCRTIGPEGSLGQFLLPGSTCCAQRKNTIRAVEDSEVIHSHSSEVPSSGESHELEPLSSFAASDLSSPAPSTSSLGACNKFSRHLGVAPHCPHHHRARHRPERPLVPVTGPAHSEVVWEGTSGFVTRLYQPVPQSEPSPSAILPNRNPNIPDIWVKM</sequence>
<keyword evidence="11" id="KW-1185">Reference proteome</keyword>
<protein>
    <recommendedName>
        <fullName evidence="9">SSD domain-containing protein</fullName>
    </recommendedName>
</protein>
<keyword evidence="5" id="KW-0325">Glycoprotein</keyword>
<dbReference type="GO" id="GO:0022857">
    <property type="term" value="F:transmembrane transporter activity"/>
    <property type="evidence" value="ECO:0007669"/>
    <property type="project" value="TreeGrafter"/>
</dbReference>
<name>A0A914BPS3_PATMI</name>
<feature type="transmembrane region" description="Helical" evidence="8">
    <location>
        <begin position="402"/>
        <end position="430"/>
    </location>
</feature>
<dbReference type="PANTHER" id="PTHR45951">
    <property type="entry name" value="PROTEIN DISPATCHED-RELATED"/>
    <property type="match status" value="1"/>
</dbReference>
<dbReference type="GO" id="GO:0007224">
    <property type="term" value="P:smoothened signaling pathway"/>
    <property type="evidence" value="ECO:0007669"/>
    <property type="project" value="TreeGrafter"/>
</dbReference>
<dbReference type="GeneID" id="119745433"/>
<evidence type="ECO:0000313" key="10">
    <source>
        <dbReference type="EnsemblMetazoa" id="XP_038077701.1"/>
    </source>
</evidence>
<evidence type="ECO:0000256" key="4">
    <source>
        <dbReference type="ARBA" id="ARBA00023136"/>
    </source>
</evidence>
<feature type="transmembrane region" description="Helical" evidence="8">
    <location>
        <begin position="914"/>
        <end position="938"/>
    </location>
</feature>
<dbReference type="CTD" id="84976"/>
<dbReference type="PANTHER" id="PTHR45951:SF3">
    <property type="entry name" value="PROTEIN DISPATCHED"/>
    <property type="match status" value="1"/>
</dbReference>
<dbReference type="Gene3D" id="1.20.1640.10">
    <property type="entry name" value="Multidrug efflux transporter AcrB transmembrane domain"/>
    <property type="match status" value="2"/>
</dbReference>
<evidence type="ECO:0000256" key="8">
    <source>
        <dbReference type="SAM" id="Phobius"/>
    </source>
</evidence>
<comment type="subcellular location">
    <subcellularLocation>
        <location evidence="1">Membrane</location>
        <topology evidence="1">Multi-pass membrane protein</topology>
    </subcellularLocation>
</comment>
<dbReference type="AlphaFoldDB" id="A0A914BPS3"/>
<dbReference type="PROSITE" id="PS50156">
    <property type="entry name" value="SSD"/>
    <property type="match status" value="1"/>
</dbReference>